<comment type="subcellular location">
    <subcellularLocation>
        <location evidence="1">Cell membrane</location>
        <topology evidence="1">Multi-pass membrane protein</topology>
    </subcellularLocation>
</comment>
<feature type="transmembrane region" description="Helical" evidence="6">
    <location>
        <begin position="300"/>
        <end position="318"/>
    </location>
</feature>
<protein>
    <submittedName>
        <fullName evidence="8">ABC transporter permease</fullName>
    </submittedName>
</protein>
<evidence type="ECO:0000259" key="7">
    <source>
        <dbReference type="Pfam" id="PF12698"/>
    </source>
</evidence>
<dbReference type="PANTHER" id="PTHR30294:SF46">
    <property type="entry name" value="ABC TRANSPORTER PERMEASE"/>
    <property type="match status" value="1"/>
</dbReference>
<evidence type="ECO:0000256" key="4">
    <source>
        <dbReference type="ARBA" id="ARBA00022989"/>
    </source>
</evidence>
<dbReference type="Proteomes" id="UP000283655">
    <property type="component" value="Unassembled WGS sequence"/>
</dbReference>
<dbReference type="InterPro" id="IPR051449">
    <property type="entry name" value="ABC-2_transporter_component"/>
</dbReference>
<feature type="transmembrane region" description="Helical" evidence="6">
    <location>
        <begin position="20"/>
        <end position="36"/>
    </location>
</feature>
<evidence type="ECO:0000313" key="8">
    <source>
        <dbReference type="EMBL" id="RJL53228.1"/>
    </source>
</evidence>
<keyword evidence="5 6" id="KW-0472">Membrane</keyword>
<keyword evidence="4 6" id="KW-1133">Transmembrane helix</keyword>
<comment type="caution">
    <text evidence="8">The sequence shown here is derived from an EMBL/GenBank/DDBJ whole genome shotgun (WGS) entry which is preliminary data.</text>
</comment>
<feature type="transmembrane region" description="Helical" evidence="6">
    <location>
        <begin position="186"/>
        <end position="210"/>
    </location>
</feature>
<gene>
    <name evidence="8" type="ORF">D5071_06150</name>
</gene>
<name>A0A419AYR5_PECCA</name>
<feature type="transmembrane region" description="Helical" evidence="6">
    <location>
        <begin position="357"/>
        <end position="378"/>
    </location>
</feature>
<evidence type="ECO:0000256" key="3">
    <source>
        <dbReference type="ARBA" id="ARBA00022692"/>
    </source>
</evidence>
<dbReference type="InterPro" id="IPR013525">
    <property type="entry name" value="ABC2_TM"/>
</dbReference>
<dbReference type="GO" id="GO:0140359">
    <property type="term" value="F:ABC-type transporter activity"/>
    <property type="evidence" value="ECO:0007669"/>
    <property type="project" value="InterPro"/>
</dbReference>
<feature type="domain" description="ABC-2 type transporter transmembrane" evidence="7">
    <location>
        <begin position="21"/>
        <end position="373"/>
    </location>
</feature>
<dbReference type="Gene3D" id="3.40.1710.10">
    <property type="entry name" value="abc type-2 transporter like domain"/>
    <property type="match status" value="1"/>
</dbReference>
<evidence type="ECO:0000256" key="6">
    <source>
        <dbReference type="SAM" id="Phobius"/>
    </source>
</evidence>
<evidence type="ECO:0000256" key="5">
    <source>
        <dbReference type="ARBA" id="ARBA00023136"/>
    </source>
</evidence>
<dbReference type="Pfam" id="PF12698">
    <property type="entry name" value="ABC2_membrane_3"/>
    <property type="match status" value="1"/>
</dbReference>
<organism evidence="8 9">
    <name type="scientific">Pectobacterium carotovorum</name>
    <name type="common">Erwinia carotovora</name>
    <dbReference type="NCBI Taxonomy" id="554"/>
    <lineage>
        <taxon>Bacteria</taxon>
        <taxon>Pseudomonadati</taxon>
        <taxon>Pseudomonadota</taxon>
        <taxon>Gammaproteobacteria</taxon>
        <taxon>Enterobacterales</taxon>
        <taxon>Pectobacteriaceae</taxon>
        <taxon>Pectobacterium</taxon>
    </lineage>
</organism>
<dbReference type="PANTHER" id="PTHR30294">
    <property type="entry name" value="MEMBRANE COMPONENT OF ABC TRANSPORTER YHHJ-RELATED"/>
    <property type="match status" value="1"/>
</dbReference>
<dbReference type="RefSeq" id="WP_119873169.1">
    <property type="nucleotide sequence ID" value="NZ_QZDH01000010.1"/>
</dbReference>
<dbReference type="AlphaFoldDB" id="A0A419AYR5"/>
<proteinExistence type="predicted"/>
<sequence>MLTFAKLIRFEVRSLLRDPTILLTLFGGILLYSFLYPRPYLAQTPRELPVVLVDEDGTQLSRRLAFMADSTPEVQLVAQRNTLDEAKALLLHGEAKGILYIPRHFYRDIMQGKSVTVSYSADASYFLIYGAIAQSLATVGGTVGAQVKVVRLLAQGEGIPAASSQWQAASLSVVPVFNSTMGYVDYVVPGVFMLILQQILLMGCGLLGAGQNQRTRSGEVRYWQSATPWRLLLARTLVIGGAYLLSLLYMLGFCLDAYGIAREASMSQLLLFALPFLLSTLWLGIVLGAAFTRKDLPSQAVLLSSIPIVFLSGFIWPIEMIPAPLNWLAQWVPAVFTIQGILRLNQMGADFAQIGPFWWHLWILAALYGLLAWGMLGYRQRQFRRENQAARRWLEHYL</sequence>
<keyword evidence="2" id="KW-1003">Cell membrane</keyword>
<evidence type="ECO:0000256" key="1">
    <source>
        <dbReference type="ARBA" id="ARBA00004651"/>
    </source>
</evidence>
<feature type="transmembrane region" description="Helical" evidence="6">
    <location>
        <begin position="269"/>
        <end position="291"/>
    </location>
</feature>
<dbReference type="GO" id="GO:0005886">
    <property type="term" value="C:plasma membrane"/>
    <property type="evidence" value="ECO:0007669"/>
    <property type="project" value="UniProtKB-SubCell"/>
</dbReference>
<feature type="transmembrane region" description="Helical" evidence="6">
    <location>
        <begin position="231"/>
        <end position="249"/>
    </location>
</feature>
<evidence type="ECO:0000313" key="9">
    <source>
        <dbReference type="Proteomes" id="UP000283655"/>
    </source>
</evidence>
<evidence type="ECO:0000256" key="2">
    <source>
        <dbReference type="ARBA" id="ARBA00022475"/>
    </source>
</evidence>
<accession>A0A419AYR5</accession>
<keyword evidence="3 6" id="KW-0812">Transmembrane</keyword>
<reference evidence="8 9" key="1">
    <citation type="submission" date="2018-09" db="EMBL/GenBank/DDBJ databases">
        <title>Phylogenetic diversity of Pectobacterium and Dickeya strains causing blackleg disease of potato in Morocco.</title>
        <authorList>
            <person name="Oulghazi S."/>
            <person name="Moumni M."/>
            <person name="Faure D."/>
        </authorList>
    </citation>
    <scope>NUCLEOTIDE SEQUENCE [LARGE SCALE GENOMIC DNA]</scope>
    <source>
        <strain evidence="8 9">S1.15.11.2D</strain>
    </source>
</reference>
<dbReference type="EMBL" id="QZDH01000010">
    <property type="protein sequence ID" value="RJL53228.1"/>
    <property type="molecule type" value="Genomic_DNA"/>
</dbReference>